<dbReference type="PANTHER" id="PTHR10010:SF46">
    <property type="entry name" value="SODIUM-DEPENDENT PHOSPHATE TRANSPORT PROTEIN 2B"/>
    <property type="match status" value="1"/>
</dbReference>
<evidence type="ECO:0000313" key="8">
    <source>
        <dbReference type="EMBL" id="WEG35138.1"/>
    </source>
</evidence>
<dbReference type="Pfam" id="PF02690">
    <property type="entry name" value="Na_Pi_cotrans"/>
    <property type="match status" value="2"/>
</dbReference>
<dbReference type="Pfam" id="PF01895">
    <property type="entry name" value="PhoU"/>
    <property type="match status" value="2"/>
</dbReference>
<name>A0ABY8C387_9FIRM</name>
<dbReference type="InterPro" id="IPR026022">
    <property type="entry name" value="PhoU_dom"/>
</dbReference>
<evidence type="ECO:0000313" key="9">
    <source>
        <dbReference type="Proteomes" id="UP001220478"/>
    </source>
</evidence>
<feature type="transmembrane region" description="Helical" evidence="6">
    <location>
        <begin position="260"/>
        <end position="281"/>
    </location>
</feature>
<comment type="subcellular location">
    <subcellularLocation>
        <location evidence="1">Cell membrane</location>
        <topology evidence="1">Multi-pass membrane protein</topology>
    </subcellularLocation>
</comment>
<dbReference type="InterPro" id="IPR038078">
    <property type="entry name" value="PhoU-like_sf"/>
</dbReference>
<keyword evidence="4 6" id="KW-1133">Transmembrane helix</keyword>
<evidence type="ECO:0000256" key="4">
    <source>
        <dbReference type="ARBA" id="ARBA00022989"/>
    </source>
</evidence>
<keyword evidence="9" id="KW-1185">Reference proteome</keyword>
<organism evidence="8 9">
    <name type="scientific">Amygdalobacter indicium</name>
    <dbReference type="NCBI Taxonomy" id="3029272"/>
    <lineage>
        <taxon>Bacteria</taxon>
        <taxon>Bacillati</taxon>
        <taxon>Bacillota</taxon>
        <taxon>Clostridia</taxon>
        <taxon>Eubacteriales</taxon>
        <taxon>Oscillospiraceae</taxon>
        <taxon>Amygdalobacter</taxon>
    </lineage>
</organism>
<dbReference type="InterPro" id="IPR003841">
    <property type="entry name" value="Na/Pi_transpt"/>
</dbReference>
<dbReference type="SUPFAM" id="SSF109755">
    <property type="entry name" value="PhoU-like"/>
    <property type="match status" value="1"/>
</dbReference>
<feature type="transmembrane region" description="Helical" evidence="6">
    <location>
        <begin position="116"/>
        <end position="140"/>
    </location>
</feature>
<feature type="domain" description="PhoU" evidence="7">
    <location>
        <begin position="476"/>
        <end position="552"/>
    </location>
</feature>
<evidence type="ECO:0000256" key="5">
    <source>
        <dbReference type="ARBA" id="ARBA00023136"/>
    </source>
</evidence>
<feature type="domain" description="PhoU" evidence="7">
    <location>
        <begin position="367"/>
        <end position="451"/>
    </location>
</feature>
<dbReference type="Gene3D" id="1.20.58.220">
    <property type="entry name" value="Phosphate transport system protein phou homolog 2, domain 2"/>
    <property type="match status" value="1"/>
</dbReference>
<feature type="transmembrane region" description="Helical" evidence="6">
    <location>
        <begin position="225"/>
        <end position="248"/>
    </location>
</feature>
<evidence type="ECO:0000256" key="6">
    <source>
        <dbReference type="SAM" id="Phobius"/>
    </source>
</evidence>
<sequence length="604" mass="66465">MGLFKVLDLLGGVALFLYGMHVMGRGLTRLAGNKLQGLLEKLTASKIRALALGVAVTLLVQSSDATIVMAIGLVNSNIMGLLQALYVDVGANIGTTITAWILSLNGLDKGASASTIFYYLNPLSYLPLLAVVGVIFVVFIKNTKRYNIGSIMLGFVLIMYGMDVMKAAVRPLQDSANFSKFMLSLGNPFTAILFGILITVIIQSSSASIGMLQAFALLGLIDFKLAIPVILGCNIGTCVTSLISAVSANNDGKCVALTNFIYKIDGVVILGGAFYLVNLFYPLPFMLFPVTPVGIAIVHSTFNIINAALHFPFMYWLADLVKRCLPQKRVNTSLADMQMDTALKALDDRFLNTPAFAVQQSVQTALLMGNYAKSAMYKAVALIENYKEEEFVQVDKLEELTDNIEDALAQYTLKLSTHRMSDADNNYLTMVMQSLSYFEQIGDRALTIAKAAKEMHTKGLQFSAGALAELHVLEKAVFEIMERTFDVYKEQNAAKAKMVEPLEEVIDYLERKVKNRHVRRLQLGLCTIELGFIMNDITSSLERTSDHCSAIALSTVEANCNEFGAHAVALELKEENPSKFKELYLKWKDEYRLPAAEAMNVKKM</sequence>
<dbReference type="Proteomes" id="UP001220478">
    <property type="component" value="Chromosome"/>
</dbReference>
<reference evidence="8 9" key="1">
    <citation type="submission" date="2023-02" db="EMBL/GenBank/DDBJ databases">
        <title>Novel Oscillospiraceae bacterial genomes.</title>
        <authorList>
            <person name="Srinivasan S."/>
            <person name="Austin M.N."/>
            <person name="Fiedler T.L."/>
            <person name="Strenk S.M."/>
            <person name="Agnew K.J."/>
            <person name="Nagana Gowda G.A."/>
            <person name="Raftery D."/>
            <person name="Beamer M.A."/>
            <person name="Achilles S.L."/>
            <person name="Wiesenfeld H.C."/>
            <person name="Fredricks D.N."/>
            <person name="Hillier S.L."/>
        </authorList>
    </citation>
    <scope>NUCLEOTIDE SEQUENCE [LARGE SCALE GENOMIC DNA]</scope>
    <source>
        <strain evidence="8 9">CHIC02 1186E3-8</strain>
    </source>
</reference>
<protein>
    <submittedName>
        <fullName evidence="8">Na/Pi cotransporter family protein</fullName>
    </submittedName>
</protein>
<feature type="transmembrane region" description="Helical" evidence="6">
    <location>
        <begin position="49"/>
        <end position="73"/>
    </location>
</feature>
<gene>
    <name evidence="8" type="ORF">PYS61_04155</name>
</gene>
<evidence type="ECO:0000256" key="1">
    <source>
        <dbReference type="ARBA" id="ARBA00004651"/>
    </source>
</evidence>
<feature type="transmembrane region" description="Helical" evidence="6">
    <location>
        <begin position="85"/>
        <end position="104"/>
    </location>
</feature>
<feature type="transmembrane region" description="Helical" evidence="6">
    <location>
        <begin position="6"/>
        <end position="28"/>
    </location>
</feature>
<evidence type="ECO:0000256" key="2">
    <source>
        <dbReference type="ARBA" id="ARBA00022475"/>
    </source>
</evidence>
<keyword evidence="5 6" id="KW-0472">Membrane</keyword>
<dbReference type="NCBIfam" id="NF037997">
    <property type="entry name" value="Na_Pi_symport"/>
    <property type="match status" value="1"/>
</dbReference>
<feature type="transmembrane region" description="Helical" evidence="6">
    <location>
        <begin position="181"/>
        <end position="205"/>
    </location>
</feature>
<evidence type="ECO:0000259" key="7">
    <source>
        <dbReference type="Pfam" id="PF01895"/>
    </source>
</evidence>
<accession>A0ABY8C387</accession>
<dbReference type="PANTHER" id="PTHR10010">
    <property type="entry name" value="SOLUTE CARRIER FAMILY 34 SODIUM PHOSPHATE , MEMBER 2-RELATED"/>
    <property type="match status" value="1"/>
</dbReference>
<proteinExistence type="predicted"/>
<dbReference type="RefSeq" id="WP_315571177.1">
    <property type="nucleotide sequence ID" value="NZ_CP118868.1"/>
</dbReference>
<evidence type="ECO:0000256" key="3">
    <source>
        <dbReference type="ARBA" id="ARBA00022692"/>
    </source>
</evidence>
<keyword evidence="3 6" id="KW-0812">Transmembrane</keyword>
<feature type="transmembrane region" description="Helical" evidence="6">
    <location>
        <begin position="146"/>
        <end position="169"/>
    </location>
</feature>
<dbReference type="EMBL" id="CP118868">
    <property type="protein sequence ID" value="WEG35138.1"/>
    <property type="molecule type" value="Genomic_DNA"/>
</dbReference>
<keyword evidence="2" id="KW-1003">Cell membrane</keyword>
<feature type="transmembrane region" description="Helical" evidence="6">
    <location>
        <begin position="293"/>
        <end position="318"/>
    </location>
</feature>